<dbReference type="Proteomes" id="UP001500218">
    <property type="component" value="Unassembled WGS sequence"/>
</dbReference>
<name>A0ABP4YFD4_9ACTN</name>
<dbReference type="RefSeq" id="WP_344134265.1">
    <property type="nucleotide sequence ID" value="NZ_BAAALT010000127.1"/>
</dbReference>
<gene>
    <name evidence="1" type="ORF">GCM10009682_39970</name>
</gene>
<comment type="caution">
    <text evidence="1">The sequence shown here is derived from an EMBL/GenBank/DDBJ whole genome shotgun (WGS) entry which is preliminary data.</text>
</comment>
<evidence type="ECO:0000313" key="2">
    <source>
        <dbReference type="Proteomes" id="UP001500218"/>
    </source>
</evidence>
<dbReference type="EMBL" id="BAAALT010000127">
    <property type="protein sequence ID" value="GAA1814841.1"/>
    <property type="molecule type" value="Genomic_DNA"/>
</dbReference>
<keyword evidence="2" id="KW-1185">Reference proteome</keyword>
<organism evidence="1 2">
    <name type="scientific">Luedemannella flava</name>
    <dbReference type="NCBI Taxonomy" id="349316"/>
    <lineage>
        <taxon>Bacteria</taxon>
        <taxon>Bacillati</taxon>
        <taxon>Actinomycetota</taxon>
        <taxon>Actinomycetes</taxon>
        <taxon>Micromonosporales</taxon>
        <taxon>Micromonosporaceae</taxon>
        <taxon>Luedemannella</taxon>
    </lineage>
</organism>
<evidence type="ECO:0000313" key="1">
    <source>
        <dbReference type="EMBL" id="GAA1814841.1"/>
    </source>
</evidence>
<sequence length="158" mass="16727">MTRPTAFLLAAAAMRLGTYRGSDGFDQWFGIPRYTPDAAFKQGWGSDDDSGHSHTPTVTVAMQAVDTSVRISGVARDADAPSARLYLSVSVGIRRIARVRTDARHTFAIDFVGAPGRHTYVVRVEGVGPGPRTVSVSRTVVLVVPLPPVPPSSPAVAG</sequence>
<protein>
    <submittedName>
        <fullName evidence="1">Uncharacterized protein</fullName>
    </submittedName>
</protein>
<accession>A0ABP4YFD4</accession>
<reference evidence="2" key="1">
    <citation type="journal article" date="2019" name="Int. J. Syst. Evol. Microbiol.">
        <title>The Global Catalogue of Microorganisms (GCM) 10K type strain sequencing project: providing services to taxonomists for standard genome sequencing and annotation.</title>
        <authorList>
            <consortium name="The Broad Institute Genomics Platform"/>
            <consortium name="The Broad Institute Genome Sequencing Center for Infectious Disease"/>
            <person name="Wu L."/>
            <person name="Ma J."/>
        </authorList>
    </citation>
    <scope>NUCLEOTIDE SEQUENCE [LARGE SCALE GENOMIC DNA]</scope>
    <source>
        <strain evidence="2">JCM 13250</strain>
    </source>
</reference>
<proteinExistence type="predicted"/>